<organism evidence="1">
    <name type="scientific">Trepomonas sp. PC1</name>
    <dbReference type="NCBI Taxonomy" id="1076344"/>
    <lineage>
        <taxon>Eukaryota</taxon>
        <taxon>Metamonada</taxon>
        <taxon>Diplomonadida</taxon>
        <taxon>Hexamitidae</taxon>
        <taxon>Hexamitinae</taxon>
        <taxon>Trepomonas</taxon>
    </lineage>
</organism>
<feature type="non-terminal residue" evidence="1">
    <location>
        <position position="1"/>
    </location>
</feature>
<accession>A0A146K4N3</accession>
<evidence type="ECO:0000313" key="1">
    <source>
        <dbReference type="EMBL" id="JAP90606.1"/>
    </source>
</evidence>
<dbReference type="InterPro" id="IPR032675">
    <property type="entry name" value="LRR_dom_sf"/>
</dbReference>
<proteinExistence type="predicted"/>
<dbReference type="InterPro" id="IPR026906">
    <property type="entry name" value="LRR_5"/>
</dbReference>
<dbReference type="AlphaFoldDB" id="A0A146K4N3"/>
<dbReference type="EMBL" id="GDID01006000">
    <property type="protein sequence ID" value="JAP90606.1"/>
    <property type="molecule type" value="Transcribed_RNA"/>
</dbReference>
<reference evidence="1" key="1">
    <citation type="submission" date="2015-07" db="EMBL/GenBank/DDBJ databases">
        <title>Adaptation to a free-living lifestyle via gene acquisitions in the diplomonad Trepomonas sp. PC1.</title>
        <authorList>
            <person name="Xu F."/>
            <person name="Jerlstrom-Hultqvist J."/>
            <person name="Kolisko M."/>
            <person name="Simpson A.G.B."/>
            <person name="Roger A.J."/>
            <person name="Svard S.G."/>
            <person name="Andersson J.O."/>
        </authorList>
    </citation>
    <scope>NUCLEOTIDE SEQUENCE</scope>
    <source>
        <strain evidence="1">PC1</strain>
    </source>
</reference>
<gene>
    <name evidence="1" type="ORF">TPC1_20095</name>
</gene>
<sequence length="179" mass="20095">PFLQQVVADQFQGTPIKGVFMPSLRIVKAGGFYKSQLSALFTPQLTEVDKFSLGFNSFVQLSLPKLLVTGKCAFRNSGQLTHFAALNLETLATYCFADCLNLEVVLAPNAAIEDMAFENCVKLHTISAKTADFKCKCQKCPKCEERLEQCLERGKFCTKYVKEYQTEQLDLLKFDLLVI</sequence>
<protein>
    <submittedName>
        <fullName evidence="1">Leucine rich repeats-containing protein</fullName>
    </submittedName>
</protein>
<name>A0A146K4N3_9EUKA</name>
<dbReference type="Pfam" id="PF13306">
    <property type="entry name" value="LRR_5"/>
    <property type="match status" value="1"/>
</dbReference>
<feature type="non-terminal residue" evidence="1">
    <location>
        <position position="179"/>
    </location>
</feature>
<dbReference type="Gene3D" id="3.80.10.10">
    <property type="entry name" value="Ribonuclease Inhibitor"/>
    <property type="match status" value="1"/>
</dbReference>